<dbReference type="GO" id="GO:0055085">
    <property type="term" value="P:transmembrane transport"/>
    <property type="evidence" value="ECO:0007669"/>
    <property type="project" value="InterPro"/>
</dbReference>
<sequence length="301" mass="31982">MAATTVRARGTSRFPYLLVLPAVLLFAGFVAAPGGYALVLSFQRRKVNGGLLGGGTHTVFAGLANYRDVLGDSALWSGVVRMLALGAITVPGTVLLALLFAVLLDLEGARLRRPARLARLTIFLPYAVPGVIASLMWGFLYLPATSPIGGDHVDFFGRVAVYFSVGNVVVWGAVGFNMIVIHTALRALPPELHESARLDGASEWQIVLRIKVPLVMPAVVMCTLFSVLAALQVFNEPNTLKPLSNALSSTWVPLMDIYDEAFGNSDIHSAAATSVVLAAAALAVSFATARLVQSRIPQEAE</sequence>
<keyword evidence="4 7" id="KW-0812">Transmembrane</keyword>
<feature type="transmembrane region" description="Helical" evidence="7">
    <location>
        <begin position="117"/>
        <end position="140"/>
    </location>
</feature>
<feature type="transmembrane region" description="Helical" evidence="7">
    <location>
        <begin position="214"/>
        <end position="234"/>
    </location>
</feature>
<evidence type="ECO:0000256" key="4">
    <source>
        <dbReference type="ARBA" id="ARBA00022692"/>
    </source>
</evidence>
<feature type="transmembrane region" description="Helical" evidence="7">
    <location>
        <begin position="78"/>
        <end position="105"/>
    </location>
</feature>
<dbReference type="AlphaFoldDB" id="A0A1H8JXK0"/>
<dbReference type="SUPFAM" id="SSF161098">
    <property type="entry name" value="MetI-like"/>
    <property type="match status" value="1"/>
</dbReference>
<feature type="transmembrane region" description="Helical" evidence="7">
    <location>
        <begin position="160"/>
        <end position="181"/>
    </location>
</feature>
<dbReference type="PANTHER" id="PTHR43227">
    <property type="entry name" value="BLL4140 PROTEIN"/>
    <property type="match status" value="1"/>
</dbReference>
<feature type="transmembrane region" description="Helical" evidence="7">
    <location>
        <begin position="16"/>
        <end position="40"/>
    </location>
</feature>
<evidence type="ECO:0000259" key="8">
    <source>
        <dbReference type="PROSITE" id="PS50928"/>
    </source>
</evidence>
<evidence type="ECO:0000256" key="3">
    <source>
        <dbReference type="ARBA" id="ARBA00022475"/>
    </source>
</evidence>
<dbReference type="InterPro" id="IPR050809">
    <property type="entry name" value="UgpAE/MalFG_permease"/>
</dbReference>
<dbReference type="PANTHER" id="PTHR43227:SF8">
    <property type="entry name" value="DIACETYLCHITOBIOSE UPTAKE SYSTEM PERMEASE PROTEIN DASB"/>
    <property type="match status" value="1"/>
</dbReference>
<evidence type="ECO:0000256" key="2">
    <source>
        <dbReference type="ARBA" id="ARBA00022448"/>
    </source>
</evidence>
<dbReference type="RefSeq" id="WP_069466200.1">
    <property type="nucleotide sequence ID" value="NZ_FODD01000011.1"/>
</dbReference>
<dbReference type="STRING" id="310780.SAMN05216267_101181"/>
<keyword evidence="6 7" id="KW-0472">Membrane</keyword>
<dbReference type="GO" id="GO:0005886">
    <property type="term" value="C:plasma membrane"/>
    <property type="evidence" value="ECO:0007669"/>
    <property type="project" value="UniProtKB-SubCell"/>
</dbReference>
<comment type="subcellular location">
    <subcellularLocation>
        <location evidence="1 7">Cell membrane</location>
        <topology evidence="1 7">Multi-pass membrane protein</topology>
    </subcellularLocation>
</comment>
<dbReference type="PROSITE" id="PS50928">
    <property type="entry name" value="ABC_TM1"/>
    <property type="match status" value="1"/>
</dbReference>
<dbReference type="OrthoDB" id="3210259at2"/>
<dbReference type="InterPro" id="IPR000515">
    <property type="entry name" value="MetI-like"/>
</dbReference>
<evidence type="ECO:0000256" key="1">
    <source>
        <dbReference type="ARBA" id="ARBA00004651"/>
    </source>
</evidence>
<evidence type="ECO:0000256" key="6">
    <source>
        <dbReference type="ARBA" id="ARBA00023136"/>
    </source>
</evidence>
<feature type="transmembrane region" description="Helical" evidence="7">
    <location>
        <begin position="270"/>
        <end position="292"/>
    </location>
</feature>
<dbReference type="InterPro" id="IPR035906">
    <property type="entry name" value="MetI-like_sf"/>
</dbReference>
<accession>A0A1H8JXK0</accession>
<proteinExistence type="inferred from homology"/>
<reference evidence="9 10" key="1">
    <citation type="submission" date="2016-10" db="EMBL/GenBank/DDBJ databases">
        <authorList>
            <person name="de Groot N.N."/>
        </authorList>
    </citation>
    <scope>NUCLEOTIDE SEQUENCE [LARGE SCALE GENOMIC DNA]</scope>
    <source>
        <strain evidence="9 10">CGMCC 4.2026</strain>
    </source>
</reference>
<evidence type="ECO:0000313" key="10">
    <source>
        <dbReference type="Proteomes" id="UP000181951"/>
    </source>
</evidence>
<name>A0A1H8JXK0_9ACTN</name>
<comment type="similarity">
    <text evidence="7">Belongs to the binding-protein-dependent transport system permease family.</text>
</comment>
<dbReference type="CDD" id="cd06261">
    <property type="entry name" value="TM_PBP2"/>
    <property type="match status" value="1"/>
</dbReference>
<keyword evidence="2 7" id="KW-0813">Transport</keyword>
<evidence type="ECO:0000256" key="7">
    <source>
        <dbReference type="RuleBase" id="RU363032"/>
    </source>
</evidence>
<dbReference type="EMBL" id="FODD01000011">
    <property type="protein sequence ID" value="SEN84938.1"/>
    <property type="molecule type" value="Genomic_DNA"/>
</dbReference>
<dbReference type="Proteomes" id="UP000181951">
    <property type="component" value="Unassembled WGS sequence"/>
</dbReference>
<organism evidence="9 10">
    <name type="scientific">Actinacidiphila rubida</name>
    <dbReference type="NCBI Taxonomy" id="310780"/>
    <lineage>
        <taxon>Bacteria</taxon>
        <taxon>Bacillati</taxon>
        <taxon>Actinomycetota</taxon>
        <taxon>Actinomycetes</taxon>
        <taxon>Kitasatosporales</taxon>
        <taxon>Streptomycetaceae</taxon>
        <taxon>Actinacidiphila</taxon>
    </lineage>
</organism>
<gene>
    <name evidence="9" type="ORF">SAMN05216267_101181</name>
</gene>
<keyword evidence="5 7" id="KW-1133">Transmembrane helix</keyword>
<keyword evidence="3" id="KW-1003">Cell membrane</keyword>
<evidence type="ECO:0000256" key="5">
    <source>
        <dbReference type="ARBA" id="ARBA00022989"/>
    </source>
</evidence>
<dbReference type="Gene3D" id="1.10.3720.10">
    <property type="entry name" value="MetI-like"/>
    <property type="match status" value="1"/>
</dbReference>
<feature type="domain" description="ABC transmembrane type-1" evidence="8">
    <location>
        <begin position="79"/>
        <end position="288"/>
    </location>
</feature>
<evidence type="ECO:0000313" key="9">
    <source>
        <dbReference type="EMBL" id="SEN84938.1"/>
    </source>
</evidence>
<keyword evidence="10" id="KW-1185">Reference proteome</keyword>
<dbReference type="Pfam" id="PF00528">
    <property type="entry name" value="BPD_transp_1"/>
    <property type="match status" value="1"/>
</dbReference>
<protein>
    <submittedName>
        <fullName evidence="9">Carbohydrate ABC transporter membrane protein 1, CUT1 family</fullName>
    </submittedName>
</protein>